<comment type="caution">
    <text evidence="1">The sequence shown here is derived from an EMBL/GenBank/DDBJ whole genome shotgun (WGS) entry which is preliminary data.</text>
</comment>
<dbReference type="Proteomes" id="UP000605259">
    <property type="component" value="Unassembled WGS sequence"/>
</dbReference>
<name>A0A917ETL7_9BACI</name>
<dbReference type="AlphaFoldDB" id="A0A917ETL7"/>
<accession>A0A917ETL7</accession>
<dbReference type="RefSeq" id="WP_268235147.1">
    <property type="nucleotide sequence ID" value="NZ_BMFK01000003.1"/>
</dbReference>
<keyword evidence="2" id="KW-1185">Reference proteome</keyword>
<reference evidence="1" key="2">
    <citation type="submission" date="2020-09" db="EMBL/GenBank/DDBJ databases">
        <authorList>
            <person name="Sun Q."/>
            <person name="Zhou Y."/>
        </authorList>
    </citation>
    <scope>NUCLEOTIDE SEQUENCE</scope>
    <source>
        <strain evidence="1">CGMCC 1.12698</strain>
    </source>
</reference>
<organism evidence="1 2">
    <name type="scientific">Priestia taiwanensis</name>
    <dbReference type="NCBI Taxonomy" id="1347902"/>
    <lineage>
        <taxon>Bacteria</taxon>
        <taxon>Bacillati</taxon>
        <taxon>Bacillota</taxon>
        <taxon>Bacilli</taxon>
        <taxon>Bacillales</taxon>
        <taxon>Bacillaceae</taxon>
        <taxon>Priestia</taxon>
    </lineage>
</organism>
<evidence type="ECO:0000313" key="2">
    <source>
        <dbReference type="Proteomes" id="UP000605259"/>
    </source>
</evidence>
<evidence type="ECO:0000313" key="1">
    <source>
        <dbReference type="EMBL" id="GGE79539.1"/>
    </source>
</evidence>
<gene>
    <name evidence="1" type="ORF">GCM10007140_31430</name>
</gene>
<dbReference type="EMBL" id="BMFK01000003">
    <property type="protein sequence ID" value="GGE79539.1"/>
    <property type="molecule type" value="Genomic_DNA"/>
</dbReference>
<protein>
    <submittedName>
        <fullName evidence="1">Uncharacterized protein</fullName>
    </submittedName>
</protein>
<proteinExistence type="predicted"/>
<reference evidence="1" key="1">
    <citation type="journal article" date="2014" name="Int. J. Syst. Evol. Microbiol.">
        <title>Complete genome sequence of Corynebacterium casei LMG S-19264T (=DSM 44701T), isolated from a smear-ripened cheese.</title>
        <authorList>
            <consortium name="US DOE Joint Genome Institute (JGI-PGF)"/>
            <person name="Walter F."/>
            <person name="Albersmeier A."/>
            <person name="Kalinowski J."/>
            <person name="Ruckert C."/>
        </authorList>
    </citation>
    <scope>NUCLEOTIDE SEQUENCE</scope>
    <source>
        <strain evidence="1">CGMCC 1.12698</strain>
    </source>
</reference>
<sequence length="41" mass="4383">MKGLKLAMVGLMSVFVFSFGPGTIEGNSDVVKLDTEHGEQI</sequence>